<dbReference type="EMBL" id="MJLZ01000053">
    <property type="protein sequence ID" value="RLM19142.1"/>
    <property type="molecule type" value="Genomic_DNA"/>
</dbReference>
<gene>
    <name evidence="3" type="ORF">BIY29_17045</name>
</gene>
<accession>A0A421DJS2</accession>
<keyword evidence="4" id="KW-1185">Reference proteome</keyword>
<comment type="caution">
    <text evidence="3">The sequence shown here is derived from an EMBL/GenBank/DDBJ whole genome shotgun (WGS) entry which is preliminary data.</text>
</comment>
<dbReference type="RefSeq" id="WP_121576360.1">
    <property type="nucleotide sequence ID" value="NZ_MJLZ01000053.1"/>
</dbReference>
<organism evidence="3 4">
    <name type="scientific">Brenneria alni</name>
    <dbReference type="NCBI Taxonomy" id="71656"/>
    <lineage>
        <taxon>Bacteria</taxon>
        <taxon>Pseudomonadati</taxon>
        <taxon>Pseudomonadota</taxon>
        <taxon>Gammaproteobacteria</taxon>
        <taxon>Enterobacterales</taxon>
        <taxon>Pectobacteriaceae</taxon>
        <taxon>Brenneria</taxon>
    </lineage>
</organism>
<evidence type="ECO:0000256" key="1">
    <source>
        <dbReference type="SAM" id="MobiDB-lite"/>
    </source>
</evidence>
<dbReference type="OrthoDB" id="7472446at2"/>
<proteinExistence type="predicted"/>
<dbReference type="InterPro" id="IPR041162">
    <property type="entry name" value="Bact_HORMA_1"/>
</dbReference>
<protein>
    <recommendedName>
        <fullName evidence="2">Bacterial HORMA domain-containing protein</fullName>
    </recommendedName>
</protein>
<feature type="region of interest" description="Disordered" evidence="1">
    <location>
        <begin position="134"/>
        <end position="162"/>
    </location>
</feature>
<reference evidence="3 4" key="1">
    <citation type="submission" date="2016-09" db="EMBL/GenBank/DDBJ databases">
        <authorList>
            <person name="Doonan J."/>
            <person name="Pachebat J.A."/>
            <person name="Golyshin P.N."/>
            <person name="Denman S."/>
            <person name="Mcdonald J.E."/>
        </authorList>
    </citation>
    <scope>NUCLEOTIDE SEQUENCE [LARGE SCALE GENOMIC DNA]</scope>
    <source>
        <strain evidence="3 4">NCPPB 3934</strain>
    </source>
</reference>
<dbReference type="AlphaFoldDB" id="A0A421DJS2"/>
<dbReference type="Proteomes" id="UP000285648">
    <property type="component" value="Unassembled WGS sequence"/>
</dbReference>
<name>A0A421DJS2_9GAMM</name>
<sequence length="162" mass="17744">MSTYSTTSTYTVADIEKVMRSVKADLIIIAITTKAMTEDEAANYAHDIEVLAKKNHLEYADVTLMNGSSEVRAIKYEFQTEGATGSERPGGVTWPLTPKENGGRIRIHLRYTESSSAEKRAGLPLKFSWVPASTDTSHKDLNSSAARGYSSNGFGANRKDFS</sequence>
<evidence type="ECO:0000259" key="2">
    <source>
        <dbReference type="Pfam" id="PF18138"/>
    </source>
</evidence>
<evidence type="ECO:0000313" key="3">
    <source>
        <dbReference type="EMBL" id="RLM19142.1"/>
    </source>
</evidence>
<feature type="domain" description="Bacterial HORMA" evidence="2">
    <location>
        <begin position="2"/>
        <end position="161"/>
    </location>
</feature>
<dbReference type="Pfam" id="PF18138">
    <property type="entry name" value="bacHORMA_1"/>
    <property type="match status" value="1"/>
</dbReference>
<feature type="compositionally biased region" description="Polar residues" evidence="1">
    <location>
        <begin position="142"/>
        <end position="154"/>
    </location>
</feature>
<evidence type="ECO:0000313" key="4">
    <source>
        <dbReference type="Proteomes" id="UP000285648"/>
    </source>
</evidence>